<dbReference type="SUPFAM" id="SSF47203">
    <property type="entry name" value="Acyl-CoA dehydrogenase C-terminal domain-like"/>
    <property type="match status" value="1"/>
</dbReference>
<reference evidence="9 10" key="1">
    <citation type="submission" date="2023-08" db="EMBL/GenBank/DDBJ databases">
        <title>Pathogen: clinical or host-associated sample.</title>
        <authorList>
            <person name="Hergert J."/>
            <person name="Casey R."/>
            <person name="Wagner J."/>
            <person name="Young E.L."/>
            <person name="Oakeson K.F."/>
        </authorList>
    </citation>
    <scope>NUCLEOTIDE SEQUENCE [LARGE SCALE GENOMIC DNA]</scope>
    <source>
        <strain evidence="9 10">1760953</strain>
        <plasmid evidence="9 10">unnamed4</plasmid>
    </source>
</reference>
<dbReference type="InterPro" id="IPR037069">
    <property type="entry name" value="AcylCoA_DH/ox_N_sf"/>
</dbReference>
<dbReference type="FunFam" id="1.20.140.10:FF:000001">
    <property type="entry name" value="Acyl-CoA dehydrogenase"/>
    <property type="match status" value="1"/>
</dbReference>
<dbReference type="InterPro" id="IPR046373">
    <property type="entry name" value="Acyl-CoA_Oxase/DH_mid-dom_sf"/>
</dbReference>
<keyword evidence="7 8" id="KW-0560">Oxidoreductase</keyword>
<geneLocation type="plasmid" evidence="9 10">
    <name>unnamed4</name>
</geneLocation>
<name>A0AA50H956_9HYPH</name>
<dbReference type="InterPro" id="IPR006089">
    <property type="entry name" value="Acyl-CoA_DH_CS"/>
</dbReference>
<evidence type="ECO:0000256" key="2">
    <source>
        <dbReference type="ARBA" id="ARBA00005109"/>
    </source>
</evidence>
<organism evidence="9 10">
    <name type="scientific">Shinella sumterensis</name>
    <dbReference type="NCBI Taxonomy" id="1967501"/>
    <lineage>
        <taxon>Bacteria</taxon>
        <taxon>Pseudomonadati</taxon>
        <taxon>Pseudomonadota</taxon>
        <taxon>Alphaproteobacteria</taxon>
        <taxon>Hyphomicrobiales</taxon>
        <taxon>Rhizobiaceae</taxon>
        <taxon>Shinella</taxon>
    </lineage>
</organism>
<evidence type="ECO:0000256" key="4">
    <source>
        <dbReference type="ARBA" id="ARBA00022456"/>
    </source>
</evidence>
<dbReference type="FunFam" id="2.40.110.10:FF:000001">
    <property type="entry name" value="Acyl-CoA dehydrogenase, mitochondrial"/>
    <property type="match status" value="1"/>
</dbReference>
<dbReference type="InterPro" id="IPR009075">
    <property type="entry name" value="AcylCo_DH/oxidase_C"/>
</dbReference>
<dbReference type="RefSeq" id="WP_306041293.1">
    <property type="nucleotide sequence ID" value="NZ_CP132306.1"/>
</dbReference>
<sequence length="383" mass="41727">MALDADTLNELVNTVARFVRERLRPLEAQVAEEDAIPHSIRSEIAELGLFGLTIPEEYGGLGLNMEEEVRIALELGKTSPAFRSMIGTNNGIGSLGIILDGTFEQKQKYLPRLATGELISSFALTEPEAGSDAASLRTTARRTENGYVINGTKRFITNAPHAGVFTVFARTDMSKPGGRGVSAFLVDAGTPGLSLGPIDKKMGQKGSHTSDVILENCLVPFDALLGGVENEGFRTAMKTLDRGRLHISAICVAMAERLIEDSLRYAIDRKQFGQPIAEFQLIQAMLADSRTEAYAARCMVMETARRRDGGQDVTTDAACCKMFASEMVGRVADRAVQIHGGAGYMAEYGIERFYRDARLFRIYEGTTQIQQIVIAKNMIKAAS</sequence>
<dbReference type="InterPro" id="IPR013786">
    <property type="entry name" value="AcylCoA_DH/ox_N"/>
</dbReference>
<dbReference type="PANTHER" id="PTHR43884:SF40">
    <property type="entry name" value="ACYL-COA DEHYDROGENASE"/>
    <property type="match status" value="1"/>
</dbReference>
<keyword evidence="10" id="KW-1185">Reference proteome</keyword>
<evidence type="ECO:0000256" key="7">
    <source>
        <dbReference type="ARBA" id="ARBA00023002"/>
    </source>
</evidence>
<dbReference type="SUPFAM" id="SSF56645">
    <property type="entry name" value="Acyl-CoA dehydrogenase NM domain-like"/>
    <property type="match status" value="1"/>
</dbReference>
<dbReference type="PIRSF" id="PIRSF016578">
    <property type="entry name" value="HsaA"/>
    <property type="match status" value="1"/>
</dbReference>
<keyword evidence="5 8" id="KW-0285">Flavoprotein</keyword>
<evidence type="ECO:0000256" key="1">
    <source>
        <dbReference type="ARBA" id="ARBA00001974"/>
    </source>
</evidence>
<keyword evidence="9" id="KW-0614">Plasmid</keyword>
<evidence type="ECO:0000313" key="9">
    <source>
        <dbReference type="EMBL" id="WLS01059.1"/>
    </source>
</evidence>
<comment type="pathway">
    <text evidence="2">Amino-acid degradation; L-valine degradation.</text>
</comment>
<dbReference type="FunFam" id="1.10.540.10:FF:000001">
    <property type="entry name" value="Very long-chain-specific acyl-CoA dehydrogenase, mitochondrial"/>
    <property type="match status" value="1"/>
</dbReference>
<dbReference type="GO" id="GO:0009083">
    <property type="term" value="P:branched-chain amino acid catabolic process"/>
    <property type="evidence" value="ECO:0007669"/>
    <property type="project" value="UniProtKB-KW"/>
</dbReference>
<dbReference type="Pfam" id="PF00441">
    <property type="entry name" value="Acyl-CoA_dh_1"/>
    <property type="match status" value="1"/>
</dbReference>
<dbReference type="InterPro" id="IPR006091">
    <property type="entry name" value="Acyl-CoA_Oxase/DH_mid-dom"/>
</dbReference>
<evidence type="ECO:0000313" key="10">
    <source>
        <dbReference type="Proteomes" id="UP001234585"/>
    </source>
</evidence>
<dbReference type="PANTHER" id="PTHR43884">
    <property type="entry name" value="ACYL-COA DEHYDROGENASE"/>
    <property type="match status" value="1"/>
</dbReference>
<gene>
    <name evidence="9" type="ORF">Q9313_26405</name>
</gene>
<dbReference type="Pfam" id="PF02771">
    <property type="entry name" value="Acyl-CoA_dh_N"/>
    <property type="match status" value="1"/>
</dbReference>
<evidence type="ECO:0000256" key="3">
    <source>
        <dbReference type="ARBA" id="ARBA00009347"/>
    </source>
</evidence>
<accession>A0AA50H956</accession>
<dbReference type="Pfam" id="PF02770">
    <property type="entry name" value="Acyl-CoA_dh_M"/>
    <property type="match status" value="1"/>
</dbReference>
<dbReference type="InterPro" id="IPR009100">
    <property type="entry name" value="AcylCoA_DH/oxidase_NM_dom_sf"/>
</dbReference>
<evidence type="ECO:0000256" key="8">
    <source>
        <dbReference type="RuleBase" id="RU362125"/>
    </source>
</evidence>
<dbReference type="Gene3D" id="2.40.110.10">
    <property type="entry name" value="Butyryl-CoA Dehydrogenase, subunit A, domain 2"/>
    <property type="match status" value="1"/>
</dbReference>
<dbReference type="GO" id="GO:0050660">
    <property type="term" value="F:flavin adenine dinucleotide binding"/>
    <property type="evidence" value="ECO:0007669"/>
    <property type="project" value="InterPro"/>
</dbReference>
<dbReference type="PROSITE" id="PS00073">
    <property type="entry name" value="ACYL_COA_DH_2"/>
    <property type="match status" value="1"/>
</dbReference>
<keyword evidence="4" id="KW-0101">Branched-chain amino acid catabolism</keyword>
<protein>
    <submittedName>
        <fullName evidence="9">Acyl-CoA dehydrogenase family protein</fullName>
    </submittedName>
</protein>
<evidence type="ECO:0000256" key="6">
    <source>
        <dbReference type="ARBA" id="ARBA00022827"/>
    </source>
</evidence>
<dbReference type="InterPro" id="IPR036250">
    <property type="entry name" value="AcylCo_DH-like_C"/>
</dbReference>
<comment type="cofactor">
    <cofactor evidence="1 8">
        <name>FAD</name>
        <dbReference type="ChEBI" id="CHEBI:57692"/>
    </cofactor>
</comment>
<proteinExistence type="inferred from homology"/>
<comment type="similarity">
    <text evidence="3 8">Belongs to the acyl-CoA dehydrogenase family.</text>
</comment>
<dbReference type="PROSITE" id="PS00072">
    <property type="entry name" value="ACYL_COA_DH_1"/>
    <property type="match status" value="1"/>
</dbReference>
<dbReference type="Gene3D" id="1.10.540.10">
    <property type="entry name" value="Acyl-CoA dehydrogenase/oxidase, N-terminal domain"/>
    <property type="match status" value="1"/>
</dbReference>
<dbReference type="Proteomes" id="UP001234585">
    <property type="component" value="Plasmid unnamed4"/>
</dbReference>
<keyword evidence="6 8" id="KW-0274">FAD</keyword>
<dbReference type="GO" id="GO:0003995">
    <property type="term" value="F:acyl-CoA dehydrogenase activity"/>
    <property type="evidence" value="ECO:0007669"/>
    <property type="project" value="InterPro"/>
</dbReference>
<evidence type="ECO:0000256" key="5">
    <source>
        <dbReference type="ARBA" id="ARBA00022630"/>
    </source>
</evidence>
<dbReference type="Gene3D" id="1.20.140.10">
    <property type="entry name" value="Butyryl-CoA Dehydrogenase, subunit A, domain 3"/>
    <property type="match status" value="1"/>
</dbReference>
<dbReference type="EMBL" id="CP132306">
    <property type="protein sequence ID" value="WLS01059.1"/>
    <property type="molecule type" value="Genomic_DNA"/>
</dbReference>
<dbReference type="AlphaFoldDB" id="A0AA50H956"/>